<dbReference type="AlphaFoldDB" id="A0AAE9ZWQ3"/>
<gene>
    <name evidence="2" type="ORF">PXH66_19260</name>
</gene>
<feature type="signal peptide" evidence="1">
    <location>
        <begin position="1"/>
        <end position="21"/>
    </location>
</feature>
<reference evidence="2" key="1">
    <citation type="submission" date="2023-03" db="EMBL/GenBank/DDBJ databases">
        <title>Lomoglobus Profundus gen. nov., sp. nov., a novel member of the phylum Verrucomicrobia, isolated from deep-marine sediment of South China Sea.</title>
        <authorList>
            <person name="Ahmad T."/>
            <person name="Ishaq S.E."/>
            <person name="Wang F."/>
        </authorList>
    </citation>
    <scope>NUCLEOTIDE SEQUENCE</scope>
    <source>
        <strain evidence="2">LMO-M01</strain>
    </source>
</reference>
<dbReference type="KEGG" id="slom:PXH66_19260"/>
<evidence type="ECO:0000313" key="3">
    <source>
        <dbReference type="Proteomes" id="UP001218638"/>
    </source>
</evidence>
<dbReference type="RefSeq" id="WP_330930883.1">
    <property type="nucleotide sequence ID" value="NZ_CP119075.1"/>
</dbReference>
<evidence type="ECO:0000256" key="1">
    <source>
        <dbReference type="SAM" id="SignalP"/>
    </source>
</evidence>
<dbReference type="EMBL" id="CP119075">
    <property type="protein sequence ID" value="WED64484.1"/>
    <property type="molecule type" value="Genomic_DNA"/>
</dbReference>
<name>A0AAE9ZWQ3_9BACT</name>
<feature type="chain" id="PRO_5041952522" description="DUF4380 domain-containing protein" evidence="1">
    <location>
        <begin position="22"/>
        <end position="304"/>
    </location>
</feature>
<dbReference type="Proteomes" id="UP001218638">
    <property type="component" value="Chromosome"/>
</dbReference>
<evidence type="ECO:0000313" key="2">
    <source>
        <dbReference type="EMBL" id="WED64484.1"/>
    </source>
</evidence>
<keyword evidence="3" id="KW-1185">Reference proteome</keyword>
<keyword evidence="1" id="KW-0732">Signal</keyword>
<evidence type="ECO:0008006" key="4">
    <source>
        <dbReference type="Google" id="ProtNLM"/>
    </source>
</evidence>
<protein>
    <recommendedName>
        <fullName evidence="4">DUF4380 domain-containing protein</fullName>
    </recommendedName>
</protein>
<accession>A0AAE9ZWQ3</accession>
<proteinExistence type="predicted"/>
<sequence length="304" mass="33447">MKPAISIFLTVISVAIAPLSATSWSTTTWQGEAAHVATSESGKWSAIVSLERGRLVHFGVSTEEKDNLLFAPATRDTALGWGGHRLWLGPQTEWPTFWPPPAAWEQSAAAATVSDDGTTLTLRPPPTGLGWPDLNRQYQWFGDELHATASVSGESDRAVQIVHILQQPHGFRVTFVPAPTADAPHGYVLLPFYLRPEFVKTFDRPEFVLHDANLVRVLPTETTEKIGLQSTTLEGHLNAFTLRLRPGQMSGQIVGEPEQGYNTQVFLGGHEPFIELEQLTPRLAAGADNRAFTVIISGRQRLKR</sequence>
<organism evidence="2 3">
    <name type="scientific">Synoicihabitans lomoniglobus</name>
    <dbReference type="NCBI Taxonomy" id="2909285"/>
    <lineage>
        <taxon>Bacteria</taxon>
        <taxon>Pseudomonadati</taxon>
        <taxon>Verrucomicrobiota</taxon>
        <taxon>Opitutia</taxon>
        <taxon>Opitutales</taxon>
        <taxon>Opitutaceae</taxon>
        <taxon>Synoicihabitans</taxon>
    </lineage>
</organism>